<comment type="caution">
    <text evidence="1">The sequence shown here is derived from an EMBL/GenBank/DDBJ whole genome shotgun (WGS) entry which is preliminary data.</text>
</comment>
<name>J2KS18_9FLAO</name>
<accession>J2KS18</accession>
<reference evidence="1 2" key="1">
    <citation type="journal article" date="2012" name="J. Bacteriol.">
        <title>Twenty-one genome sequences from Pseudomonas species and 19 genome sequences from diverse bacteria isolated from the rhizosphere and endosphere of Populus deltoides.</title>
        <authorList>
            <person name="Brown S.D."/>
            <person name="Utturkar S.M."/>
            <person name="Klingeman D.M."/>
            <person name="Johnson C.M."/>
            <person name="Martin S.L."/>
            <person name="Land M.L."/>
            <person name="Lu T.Y."/>
            <person name="Schadt C.W."/>
            <person name="Doktycz M.J."/>
            <person name="Pelletier D.A."/>
        </authorList>
    </citation>
    <scope>NUCLEOTIDE SEQUENCE [LARGE SCALE GENOMIC DNA]</scope>
    <source>
        <strain evidence="1 2">CF314</strain>
    </source>
</reference>
<sequence>MKAYTPSKYPVFEADQVLSQKHLNRAISYLEEQDRLTRLGGIGIGILCGLDISHPKPNQITISCGTAITSLGYQIQWEEQTFSYYHSIELSSDFLAPTFIDGEYLDMIFPYTKMYEPLKKSIELLPTNTLEADRIAIPDQFFENKIVVLLLEASLIDEKNCVTTNCDDKGKRIEFKIRPLLISVDKLNASLFPEYPKEISFEKVSLPRYNVPYNPLITGTQVLNEFRKIVSNSTVETLSNKISEVYKNYKQRITPKIDFNALENVKTTLESVINTNKNTVNVQYLWDWMFDITSAYNEIVEFNIHNPSLCCVDAGMFPFHIVVGEADSSDTGYRTPFFSTQNTSGKNDKKKHELSLLFERLVHLIKSWKIQNNGIKVTPSVYGDIPLSGKSIPFYYDGILDLNKKWSPKKAIKNKNNEILSYHSEMPGYTNLDNVKKPLLYDIESFNFFRIEGHLGKKYTDVVEELNIIKNSYNLPFKITALNAIDYIGKELDISKFEGRWDDLETDYDLARKRLYNITEFVINWISQNKTTLVNQKLLTNESIDSFKNILQQIKNLLTNDLKDFLPNFISFNEVFKELNQIFLMHRFCIQFLNKDKLSMIAEDLIDRFDDINELFLEDPFAVIFEESQIRWQKIFKDLFFSTFIQKHPGIDHKAGVTKGGTFILVYVDSSVFKPKTPVKPLYQLLESIKIYKKGFNLEDSVIQDITSSIKFKDYTSQIVNPPIEELDKCKQETENIKANILKLADYNLSPAYTKEMKSYLLGNLSYAMQYYYPNQLPQDIPYQQLVIADFFLPYLCCGDGNTIELKIEKKDPLSISLDTLKYCNTDDKEYEIIIKGKTDGTFTGTAKDAVIKRSDKFFLQPNHASTANPAKYTLQYESEGEVSNTLEFEIFKPAEISNWSATRNPKDVNAFEFTNADQSDTHEYEIDFGDQSGKITTDKKVVRHTFPFNEKVKTFTVSIRQLGEICDNMQKITVAAIRDFNNPDFNDKDFDTQK</sequence>
<proteinExistence type="predicted"/>
<organism evidence="1 2">
    <name type="scientific">Chryseobacterium populi</name>
    <dbReference type="NCBI Taxonomy" id="1144316"/>
    <lineage>
        <taxon>Bacteria</taxon>
        <taxon>Pseudomonadati</taxon>
        <taxon>Bacteroidota</taxon>
        <taxon>Flavobacteriia</taxon>
        <taxon>Flavobacteriales</taxon>
        <taxon>Weeksellaceae</taxon>
        <taxon>Chryseobacterium group</taxon>
        <taxon>Chryseobacterium</taxon>
    </lineage>
</organism>
<dbReference type="Proteomes" id="UP000007509">
    <property type="component" value="Unassembled WGS sequence"/>
</dbReference>
<dbReference type="EMBL" id="AKJY01000003">
    <property type="protein sequence ID" value="EJL75843.1"/>
    <property type="molecule type" value="Genomic_DNA"/>
</dbReference>
<protein>
    <recommendedName>
        <fullName evidence="3">PKD domain-containing protein</fullName>
    </recommendedName>
</protein>
<evidence type="ECO:0008006" key="3">
    <source>
        <dbReference type="Google" id="ProtNLM"/>
    </source>
</evidence>
<evidence type="ECO:0000313" key="1">
    <source>
        <dbReference type="EMBL" id="EJL75843.1"/>
    </source>
</evidence>
<dbReference type="AlphaFoldDB" id="J2KS18"/>
<evidence type="ECO:0000313" key="2">
    <source>
        <dbReference type="Proteomes" id="UP000007509"/>
    </source>
</evidence>
<dbReference type="RefSeq" id="WP_007839785.1">
    <property type="nucleotide sequence ID" value="NZ_AKJY01000003.1"/>
</dbReference>
<dbReference type="PATRIC" id="fig|1144316.3.peg.240"/>
<dbReference type="OrthoDB" id="596204at2"/>
<gene>
    <name evidence="1" type="ORF">PMI13_00239</name>
</gene>
<keyword evidence="2" id="KW-1185">Reference proteome</keyword>